<dbReference type="AlphaFoldDB" id="A0AA97PIK3"/>
<sequence>MSMYGPAHVLSGVGVDVFSLGDEVAGDYNSSELLTCYIRHYAVAVPPAPLGN</sequence>
<name>A0AA97PIK3_PYRO3</name>
<proteinExistence type="predicted"/>
<dbReference type="EMBL" id="JH793828">
    <property type="protein sequence ID" value="ELQ35867.1"/>
    <property type="molecule type" value="Genomic_DNA"/>
</dbReference>
<evidence type="ECO:0000313" key="1">
    <source>
        <dbReference type="EMBL" id="ELQ35867.1"/>
    </source>
</evidence>
<gene>
    <name evidence="1" type="ORF">OOU_Y34scaffold00684g7</name>
</gene>
<reference evidence="1" key="1">
    <citation type="journal article" date="2012" name="PLoS Genet.">
        <title>Comparative analysis of the genomes of two field isolates of the rice blast fungus Magnaporthe oryzae.</title>
        <authorList>
            <person name="Xue M."/>
            <person name="Yang J."/>
            <person name="Li Z."/>
            <person name="Hu S."/>
            <person name="Yao N."/>
            <person name="Dean R.A."/>
            <person name="Zhao W."/>
            <person name="Shen M."/>
            <person name="Zhang H."/>
            <person name="Li C."/>
            <person name="Liu L."/>
            <person name="Cao L."/>
            <person name="Xu X."/>
            <person name="Xing Y."/>
            <person name="Hsiang T."/>
            <person name="Zhang Z."/>
            <person name="Xu J.R."/>
            <person name="Peng Y.L."/>
        </authorList>
    </citation>
    <scope>NUCLEOTIDE SEQUENCE</scope>
    <source>
        <strain evidence="1">Y34</strain>
    </source>
</reference>
<protein>
    <submittedName>
        <fullName evidence="1">Uncharacterized protein</fullName>
    </submittedName>
</protein>
<organism evidence="1">
    <name type="scientific">Pyricularia oryzae (strain Y34)</name>
    <name type="common">Rice blast fungus</name>
    <name type="synonym">Magnaporthe oryzae</name>
    <dbReference type="NCBI Taxonomy" id="1143189"/>
    <lineage>
        <taxon>Eukaryota</taxon>
        <taxon>Fungi</taxon>
        <taxon>Dikarya</taxon>
        <taxon>Ascomycota</taxon>
        <taxon>Pezizomycotina</taxon>
        <taxon>Sordariomycetes</taxon>
        <taxon>Sordariomycetidae</taxon>
        <taxon>Magnaporthales</taxon>
        <taxon>Pyriculariaceae</taxon>
        <taxon>Pyricularia</taxon>
    </lineage>
</organism>
<dbReference type="Proteomes" id="UP000011086">
    <property type="component" value="Unassembled WGS sequence"/>
</dbReference>
<accession>A0AA97PIK3</accession>